<dbReference type="RefSeq" id="YP_002300475.1">
    <property type="nucleotide sequence ID" value="NC_011421.1"/>
</dbReference>
<proteinExistence type="predicted"/>
<evidence type="ECO:0000256" key="1">
    <source>
        <dbReference type="SAM" id="MobiDB-lite"/>
    </source>
</evidence>
<dbReference type="KEGG" id="vg:7009193"/>
<dbReference type="EMBL" id="FJ230960">
    <property type="protein sequence ID" value="ACI91104.1"/>
    <property type="molecule type" value="Genomic_DNA"/>
</dbReference>
<dbReference type="GeneID" id="7009193"/>
<protein>
    <submittedName>
        <fullName evidence="2">Gp34.84</fullName>
    </submittedName>
</protein>
<reference evidence="2 3" key="1">
    <citation type="journal article" date="2009" name="J. Mol. Biol.">
        <title>The genome of Bacillus subtilis bacteriophage SPO1.</title>
        <authorList>
            <person name="Stewart C.R."/>
            <person name="Casjens S.R."/>
            <person name="Cresawn S.G."/>
            <person name="Houtz J.M."/>
            <person name="Smith A.L."/>
            <person name="Ford M.E."/>
            <person name="Peebles C.L."/>
            <person name="Hatfull G.F."/>
            <person name="Hendrix R.W."/>
            <person name="Huang W.M."/>
            <person name="Pedulla M.L."/>
        </authorList>
    </citation>
    <scope>NUCLEOTIDE SEQUENCE [LARGE SCALE GENOMIC DNA]</scope>
</reference>
<evidence type="ECO:0000313" key="2">
    <source>
        <dbReference type="EMBL" id="ACI91104.1"/>
    </source>
</evidence>
<sequence>MNKRDKRRRAAQLRKAEQSKHKKYHSLAEYKGVTEEEFDAYVKEHNLKERPMFADKVLYLDNEGIPKAYKWLPFYDQETSVETYYVYDGGDNFERSVRQHLKESVYWSREFNKDGKPMKLRERQK</sequence>
<feature type="region of interest" description="Disordered" evidence="1">
    <location>
        <begin position="1"/>
        <end position="24"/>
    </location>
</feature>
<evidence type="ECO:0000313" key="3">
    <source>
        <dbReference type="Proteomes" id="UP000001590"/>
    </source>
</evidence>
<dbReference type="Proteomes" id="UP000001590">
    <property type="component" value="Segment"/>
</dbReference>
<keyword evidence="3" id="KW-1185">Reference proteome</keyword>
<name>B6V321_BPSP1</name>
<feature type="compositionally biased region" description="Basic residues" evidence="1">
    <location>
        <begin position="1"/>
        <end position="12"/>
    </location>
</feature>
<organism evidence="2 3">
    <name type="scientific">Bacillus phage SP01</name>
    <name type="common">Bacteriophage SP01</name>
    <dbReference type="NCBI Taxonomy" id="2884427"/>
    <lineage>
        <taxon>Viruses</taxon>
        <taxon>Duplodnaviria</taxon>
        <taxon>Heunggongvirae</taxon>
        <taxon>Uroviricota</taxon>
        <taxon>Caudoviricetes</taxon>
        <taxon>Herelleviridae</taxon>
        <taxon>Spounavirinae</taxon>
        <taxon>Okubovirus</taxon>
        <taxon>Okubovirus SPO1</taxon>
    </lineage>
</organism>
<organismHost>
    <name type="scientific">Bacillus subtilis</name>
    <dbReference type="NCBI Taxonomy" id="1423"/>
</organismHost>
<gene>
    <name evidence="2" type="primary">34.84</name>
    <name evidence="2" type="ORF">SPO1_204</name>
</gene>
<accession>B6V321</accession>